<dbReference type="Pfam" id="PF01590">
    <property type="entry name" value="GAF"/>
    <property type="match status" value="2"/>
</dbReference>
<sequence length="526" mass="57810">MRQYDEASRSRTLHAFNILDTPREPAFDELAQIASDVCGTPIAVVNLVDTKRQFFKAEVGLGVRETPLETSFCGQAILSEDFMLVPDAALDPRFSCNPLVTGEPGLRFYAGALLKTPDGVPIGTVCVLDYKPRDLNEHQIRTLRLLASQAMTQLQLRRALADQIRTANRQRLIAELSDRFREITDIGEIAQGAAVLMGEALGARRAGFGVVDLASETVEMQPNWCAEGVAPVEGTYRFRDYGSFLDDLKVGELVAIQDVELDERTRNFSEALKGIGIRALFNVPVLEQGKLNLVLFAHYPEPFFWSDEDIAFARQLADRTHAAVAKAKAELQQEVLNQELSHRLKNTLAMVQAIAMQTLRSVTERDAVEALNNRIHALAQAHNVLLQRSWSAAPMKEIVEAVVAPFNTEARCHVSGPTVRLGARAALSLSLLLHELATNAVKYGSLSSPEGSVEVSWTIIQDSDEPELVLGWIEKDGPEVSPPKRTGFGSRLIKLGLIGTGGVELHYSKAGLRAEMRAPLSQIQKS</sequence>
<proteinExistence type="predicted"/>
<keyword evidence="11" id="KW-1185">Reference proteome</keyword>
<name>A0A8J7RES4_9HYPH</name>
<reference evidence="10" key="1">
    <citation type="submission" date="2021-03" db="EMBL/GenBank/DDBJ databases">
        <title>Genome sequencing and assembly of Tianweitania sediminis.</title>
        <authorList>
            <person name="Chhetri G."/>
        </authorList>
    </citation>
    <scope>NUCLEOTIDE SEQUENCE</scope>
    <source>
        <strain evidence="10">Z8</strain>
    </source>
</reference>
<evidence type="ECO:0000256" key="4">
    <source>
        <dbReference type="ARBA" id="ARBA00022679"/>
    </source>
</evidence>
<evidence type="ECO:0000259" key="8">
    <source>
        <dbReference type="SMART" id="SM00065"/>
    </source>
</evidence>
<evidence type="ECO:0000313" key="10">
    <source>
        <dbReference type="EMBL" id="MBP0437156.1"/>
    </source>
</evidence>
<dbReference type="PANTHER" id="PTHR43102">
    <property type="entry name" value="SLR1143 PROTEIN"/>
    <property type="match status" value="1"/>
</dbReference>
<evidence type="ECO:0000256" key="5">
    <source>
        <dbReference type="ARBA" id="ARBA00022741"/>
    </source>
</evidence>
<dbReference type="SMART" id="SM00911">
    <property type="entry name" value="HWE_HK"/>
    <property type="match status" value="1"/>
</dbReference>
<dbReference type="GO" id="GO:0004673">
    <property type="term" value="F:protein histidine kinase activity"/>
    <property type="evidence" value="ECO:0007669"/>
    <property type="project" value="UniProtKB-EC"/>
</dbReference>
<dbReference type="AlphaFoldDB" id="A0A8J7RES4"/>
<dbReference type="InterPro" id="IPR003018">
    <property type="entry name" value="GAF"/>
</dbReference>
<dbReference type="Gene3D" id="3.30.565.10">
    <property type="entry name" value="Histidine kinase-like ATPase, C-terminal domain"/>
    <property type="match status" value="1"/>
</dbReference>
<protein>
    <recommendedName>
        <fullName evidence="2">histidine kinase</fullName>
        <ecNumber evidence="2">2.7.13.3</ecNumber>
    </recommendedName>
</protein>
<evidence type="ECO:0000256" key="3">
    <source>
        <dbReference type="ARBA" id="ARBA00022553"/>
    </source>
</evidence>
<dbReference type="SMART" id="SM00065">
    <property type="entry name" value="GAF"/>
    <property type="match status" value="2"/>
</dbReference>
<dbReference type="GO" id="GO:0005524">
    <property type="term" value="F:ATP binding"/>
    <property type="evidence" value="ECO:0007669"/>
    <property type="project" value="UniProtKB-KW"/>
</dbReference>
<organism evidence="10 11">
    <name type="scientific">Tianweitania sediminis</name>
    <dbReference type="NCBI Taxonomy" id="1502156"/>
    <lineage>
        <taxon>Bacteria</taxon>
        <taxon>Pseudomonadati</taxon>
        <taxon>Pseudomonadota</taxon>
        <taxon>Alphaproteobacteria</taxon>
        <taxon>Hyphomicrobiales</taxon>
        <taxon>Phyllobacteriaceae</taxon>
        <taxon>Tianweitania</taxon>
    </lineage>
</organism>
<dbReference type="EMBL" id="JAGIYY010000001">
    <property type="protein sequence ID" value="MBP0437156.1"/>
    <property type="molecule type" value="Genomic_DNA"/>
</dbReference>
<evidence type="ECO:0000256" key="2">
    <source>
        <dbReference type="ARBA" id="ARBA00012438"/>
    </source>
</evidence>
<feature type="domain" description="GAF" evidence="8">
    <location>
        <begin position="22"/>
        <end position="164"/>
    </location>
</feature>
<keyword evidence="4" id="KW-0808">Transferase</keyword>
<keyword evidence="7" id="KW-0067">ATP-binding</keyword>
<comment type="caution">
    <text evidence="10">The sequence shown here is derived from an EMBL/GenBank/DDBJ whole genome shotgun (WGS) entry which is preliminary data.</text>
</comment>
<keyword evidence="3" id="KW-0597">Phosphoprotein</keyword>
<evidence type="ECO:0000256" key="7">
    <source>
        <dbReference type="ARBA" id="ARBA00022840"/>
    </source>
</evidence>
<dbReference type="RefSeq" id="WP_209333192.1">
    <property type="nucleotide sequence ID" value="NZ_JAGIYY010000001.1"/>
</dbReference>
<dbReference type="InterPro" id="IPR011102">
    <property type="entry name" value="Sig_transdc_His_kinase_HWE"/>
</dbReference>
<evidence type="ECO:0000259" key="9">
    <source>
        <dbReference type="SMART" id="SM00911"/>
    </source>
</evidence>
<gene>
    <name evidence="10" type="ORF">J5Y06_00640</name>
</gene>
<dbReference type="EC" id="2.7.13.3" evidence="2"/>
<evidence type="ECO:0000313" key="11">
    <source>
        <dbReference type="Proteomes" id="UP000666240"/>
    </source>
</evidence>
<accession>A0A8J7RES4</accession>
<dbReference type="Proteomes" id="UP000666240">
    <property type="component" value="Unassembled WGS sequence"/>
</dbReference>
<evidence type="ECO:0000256" key="1">
    <source>
        <dbReference type="ARBA" id="ARBA00000085"/>
    </source>
</evidence>
<dbReference type="Pfam" id="PF07536">
    <property type="entry name" value="HWE_HK"/>
    <property type="match status" value="1"/>
</dbReference>
<feature type="domain" description="GAF" evidence="8">
    <location>
        <begin position="185"/>
        <end position="334"/>
    </location>
</feature>
<dbReference type="InterPro" id="IPR036890">
    <property type="entry name" value="HATPase_C_sf"/>
</dbReference>
<dbReference type="PANTHER" id="PTHR43102:SF2">
    <property type="entry name" value="GAF DOMAIN-CONTAINING PROTEIN"/>
    <property type="match status" value="1"/>
</dbReference>
<feature type="domain" description="Signal transduction histidine kinase HWE region" evidence="9">
    <location>
        <begin position="339"/>
        <end position="418"/>
    </location>
</feature>
<dbReference type="Gene3D" id="3.30.450.40">
    <property type="match status" value="2"/>
</dbReference>
<dbReference type="SUPFAM" id="SSF55781">
    <property type="entry name" value="GAF domain-like"/>
    <property type="match status" value="2"/>
</dbReference>
<evidence type="ECO:0000256" key="6">
    <source>
        <dbReference type="ARBA" id="ARBA00022777"/>
    </source>
</evidence>
<dbReference type="InterPro" id="IPR029016">
    <property type="entry name" value="GAF-like_dom_sf"/>
</dbReference>
<keyword evidence="6" id="KW-0418">Kinase</keyword>
<comment type="catalytic activity">
    <reaction evidence="1">
        <text>ATP + protein L-histidine = ADP + protein N-phospho-L-histidine.</text>
        <dbReference type="EC" id="2.7.13.3"/>
    </reaction>
</comment>
<keyword evidence="5" id="KW-0547">Nucleotide-binding</keyword>